<keyword evidence="3" id="KW-1185">Reference proteome</keyword>
<evidence type="ECO:0008006" key="4">
    <source>
        <dbReference type="Google" id="ProtNLM"/>
    </source>
</evidence>
<name>A0A2M9B9E8_9BACT</name>
<feature type="transmembrane region" description="Helical" evidence="1">
    <location>
        <begin position="33"/>
        <end position="53"/>
    </location>
</feature>
<dbReference type="OrthoDB" id="129082at2"/>
<dbReference type="RefSeq" id="WP_100337182.1">
    <property type="nucleotide sequence ID" value="NZ_PGFA01000002.1"/>
</dbReference>
<proteinExistence type="predicted"/>
<organism evidence="2 3">
    <name type="scientific">Hymenobacter chitinivorans DSM 11115</name>
    <dbReference type="NCBI Taxonomy" id="1121954"/>
    <lineage>
        <taxon>Bacteria</taxon>
        <taxon>Pseudomonadati</taxon>
        <taxon>Bacteroidota</taxon>
        <taxon>Cytophagia</taxon>
        <taxon>Cytophagales</taxon>
        <taxon>Hymenobacteraceae</taxon>
        <taxon>Hymenobacter</taxon>
    </lineage>
</organism>
<accession>A0A2M9B9E8</accession>
<comment type="caution">
    <text evidence="2">The sequence shown here is derived from an EMBL/GenBank/DDBJ whole genome shotgun (WGS) entry which is preliminary data.</text>
</comment>
<keyword evidence="1" id="KW-0812">Transmembrane</keyword>
<dbReference type="Proteomes" id="UP000228535">
    <property type="component" value="Unassembled WGS sequence"/>
</dbReference>
<evidence type="ECO:0000313" key="2">
    <source>
        <dbReference type="EMBL" id="PJJ54556.1"/>
    </source>
</evidence>
<dbReference type="EMBL" id="PGFA01000002">
    <property type="protein sequence ID" value="PJJ54556.1"/>
    <property type="molecule type" value="Genomic_DNA"/>
</dbReference>
<dbReference type="AlphaFoldDB" id="A0A2M9B9E8"/>
<sequence length="124" mass="13653">MKILSPSAHGVIDVSFITFVALAPILFDLAPAVDTACFVLAGGYLLVTLLTDFRLGLLRLIPFPVHGWLDLFTGLALVAVPFLFHFEANSAERNLFLGLGIFSIIVWFVTDWKAQTRSLMTDRG</sequence>
<gene>
    <name evidence="2" type="ORF">CLV45_2897</name>
</gene>
<evidence type="ECO:0000256" key="1">
    <source>
        <dbReference type="SAM" id="Phobius"/>
    </source>
</evidence>
<feature type="transmembrane region" description="Helical" evidence="1">
    <location>
        <begin position="7"/>
        <end position="27"/>
    </location>
</feature>
<protein>
    <recommendedName>
        <fullName evidence="4">SPW repeat-containing protein</fullName>
    </recommendedName>
</protein>
<feature type="transmembrane region" description="Helical" evidence="1">
    <location>
        <begin position="96"/>
        <end position="114"/>
    </location>
</feature>
<reference evidence="2 3" key="1">
    <citation type="submission" date="2017-11" db="EMBL/GenBank/DDBJ databases">
        <title>Genomic Encyclopedia of Archaeal and Bacterial Type Strains, Phase II (KMG-II): From Individual Species to Whole Genera.</title>
        <authorList>
            <person name="Goeker M."/>
        </authorList>
    </citation>
    <scope>NUCLEOTIDE SEQUENCE [LARGE SCALE GENOMIC DNA]</scope>
    <source>
        <strain evidence="2 3">DSM 11115</strain>
    </source>
</reference>
<keyword evidence="1" id="KW-0472">Membrane</keyword>
<feature type="transmembrane region" description="Helical" evidence="1">
    <location>
        <begin position="65"/>
        <end position="84"/>
    </location>
</feature>
<evidence type="ECO:0000313" key="3">
    <source>
        <dbReference type="Proteomes" id="UP000228535"/>
    </source>
</evidence>
<keyword evidence="1" id="KW-1133">Transmembrane helix</keyword>